<accession>A0A0D2MFT9</accession>
<protein>
    <recommendedName>
        <fullName evidence="2">Nephrocystin 3-like N-terminal domain-containing protein</fullName>
    </recommendedName>
</protein>
<name>A0A0D2MFT9_HYPSF</name>
<dbReference type="Pfam" id="PF24883">
    <property type="entry name" value="NPHP3_N"/>
    <property type="match status" value="1"/>
</dbReference>
<feature type="domain" description="Nephrocystin 3-like N-terminal" evidence="2">
    <location>
        <begin position="77"/>
        <end position="241"/>
    </location>
</feature>
<dbReference type="PANTHER" id="PTHR10039:SF14">
    <property type="entry name" value="NACHT DOMAIN-CONTAINING PROTEIN"/>
    <property type="match status" value="1"/>
</dbReference>
<keyword evidence="4" id="KW-1185">Reference proteome</keyword>
<sequence>MFNHSANIVINGGTFAIQNPGLNPDIRRPRRKDSYVSGSSGLDILYAYIAPGAMHDSAERSNAPACHPDTRTKILADVRSWIADDNRKTRVLWIHGPAGSGKTAICQTLAEQCEEDEDLAAAFFFEGGSAGRDDARLLVTTIAYQIANNIEPARDHISNAVLKNPQQILEKTLRVQMRDLLIKPLQQAVADASTSVPHARLLLIDGLDECRPWESQEDILRVIHDAVTRNRFPLCIIISSRREPQIRDAFEGYLQDITRTIALDATLNPDQDIRTYLRSSFADILHKHRHNPVLKSLTYKWPSEATIQTLVAKASGQFIYATTVVRFVDVRHETPTKRLEIAMELSNYKEDDSDSGHFARPFSELDKLYQKVFGEVYDIQLTLRILGCIILLRAPIDLVDLEDLLKLEPGAVEISLSKLHSVLDVFDDPSNRGRFVRFYHESLKEFLLNSRRSGQYYIASDLIHRELSQCLSPYNPEVQYSLTPYSISIPFFHHSSAKSSNDKFSRAKPLNLATLPEWVYHMSMLGSESLDDALVAFRGAIAHRNGATRVTKKLKERYDRGYLSLSQVELNDLVDQLSTLIDKFKHLPGKQHSDIIELYTTALDLHFKCHLAMYSTSSEIQLTTLVILAMIMQDTLSTPAAAFGLLLHLDWSGFVDATLPLRYFMSFRPSIKFISQAFAEFIEDPDRSKEFNPMSDSIHADLTICCVEFIKKSKISVDSAIPFLSKESQSYPDSDGLEKAFLYAEANWRRHLSRGNSQRLLSYIHFVAARDGYPPKPCKIHDQLQCNDFCKVIRVFQCVERARKIVDLITEPLASTAFAEYLRYLKEIIEIKCLDVPQFSSLKPMMEKWSQRLDLTLLETPKEALLAERSEMLRRNDFVQFPYAMQGVLWASRKNYSGKWPT</sequence>
<keyword evidence="1" id="KW-0677">Repeat</keyword>
<dbReference type="AlphaFoldDB" id="A0A0D2MFT9"/>
<dbReference type="SUPFAM" id="SSF52540">
    <property type="entry name" value="P-loop containing nucleoside triphosphate hydrolases"/>
    <property type="match status" value="1"/>
</dbReference>
<organism evidence="3 4">
    <name type="scientific">Hypholoma sublateritium (strain FD-334 SS-4)</name>
    <dbReference type="NCBI Taxonomy" id="945553"/>
    <lineage>
        <taxon>Eukaryota</taxon>
        <taxon>Fungi</taxon>
        <taxon>Dikarya</taxon>
        <taxon>Basidiomycota</taxon>
        <taxon>Agaricomycotina</taxon>
        <taxon>Agaricomycetes</taxon>
        <taxon>Agaricomycetidae</taxon>
        <taxon>Agaricales</taxon>
        <taxon>Agaricineae</taxon>
        <taxon>Strophariaceae</taxon>
        <taxon>Hypholoma</taxon>
    </lineage>
</organism>
<proteinExistence type="predicted"/>
<dbReference type="InterPro" id="IPR027417">
    <property type="entry name" value="P-loop_NTPase"/>
</dbReference>
<evidence type="ECO:0000313" key="3">
    <source>
        <dbReference type="EMBL" id="KJA22473.1"/>
    </source>
</evidence>
<evidence type="ECO:0000256" key="1">
    <source>
        <dbReference type="ARBA" id="ARBA00022737"/>
    </source>
</evidence>
<evidence type="ECO:0000259" key="2">
    <source>
        <dbReference type="Pfam" id="PF24883"/>
    </source>
</evidence>
<dbReference type="OrthoDB" id="4760524at2759"/>
<evidence type="ECO:0000313" key="4">
    <source>
        <dbReference type="Proteomes" id="UP000054270"/>
    </source>
</evidence>
<dbReference type="Gene3D" id="3.40.50.300">
    <property type="entry name" value="P-loop containing nucleotide triphosphate hydrolases"/>
    <property type="match status" value="1"/>
</dbReference>
<dbReference type="Proteomes" id="UP000054270">
    <property type="component" value="Unassembled WGS sequence"/>
</dbReference>
<dbReference type="STRING" id="945553.A0A0D2MFT9"/>
<dbReference type="EMBL" id="KN817549">
    <property type="protein sequence ID" value="KJA22473.1"/>
    <property type="molecule type" value="Genomic_DNA"/>
</dbReference>
<dbReference type="InterPro" id="IPR056884">
    <property type="entry name" value="NPHP3-like_N"/>
</dbReference>
<dbReference type="PANTHER" id="PTHR10039">
    <property type="entry name" value="AMELOGENIN"/>
    <property type="match status" value="1"/>
</dbReference>
<reference evidence="4" key="1">
    <citation type="submission" date="2014-04" db="EMBL/GenBank/DDBJ databases">
        <title>Evolutionary Origins and Diversification of the Mycorrhizal Mutualists.</title>
        <authorList>
            <consortium name="DOE Joint Genome Institute"/>
            <consortium name="Mycorrhizal Genomics Consortium"/>
            <person name="Kohler A."/>
            <person name="Kuo A."/>
            <person name="Nagy L.G."/>
            <person name="Floudas D."/>
            <person name="Copeland A."/>
            <person name="Barry K.W."/>
            <person name="Cichocki N."/>
            <person name="Veneault-Fourrey C."/>
            <person name="LaButti K."/>
            <person name="Lindquist E.A."/>
            <person name="Lipzen A."/>
            <person name="Lundell T."/>
            <person name="Morin E."/>
            <person name="Murat C."/>
            <person name="Riley R."/>
            <person name="Ohm R."/>
            <person name="Sun H."/>
            <person name="Tunlid A."/>
            <person name="Henrissat B."/>
            <person name="Grigoriev I.V."/>
            <person name="Hibbett D.S."/>
            <person name="Martin F."/>
        </authorList>
    </citation>
    <scope>NUCLEOTIDE SEQUENCE [LARGE SCALE GENOMIC DNA]</scope>
    <source>
        <strain evidence="4">FD-334 SS-4</strain>
    </source>
</reference>
<gene>
    <name evidence="3" type="ORF">HYPSUDRAFT_40843</name>
</gene>